<comment type="caution">
    <text evidence="16">The sequence shown here is derived from an EMBL/GenBank/DDBJ whole genome shotgun (WGS) entry which is preliminary data.</text>
</comment>
<evidence type="ECO:0000256" key="7">
    <source>
        <dbReference type="ARBA" id="ARBA00023125"/>
    </source>
</evidence>
<keyword evidence="7 13" id="KW-0238">DNA-binding</keyword>
<name>A0AAD9QWN2_ACRCE</name>
<evidence type="ECO:0000313" key="17">
    <source>
        <dbReference type="Proteomes" id="UP001249851"/>
    </source>
</evidence>
<keyword evidence="6" id="KW-0726">Sexual differentiation</keyword>
<reference evidence="16" key="1">
    <citation type="journal article" date="2023" name="G3 (Bethesda)">
        <title>Whole genome assembly and annotation of the endangered Caribbean coral Acropora cervicornis.</title>
        <authorList>
            <person name="Selwyn J.D."/>
            <person name="Vollmer S.V."/>
        </authorList>
    </citation>
    <scope>NUCLEOTIDE SEQUENCE</scope>
    <source>
        <strain evidence="16">K2</strain>
    </source>
</reference>
<protein>
    <recommendedName>
        <fullName evidence="3">Sex-determining region Y protein</fullName>
    </recommendedName>
    <alternativeName>
        <fullName evidence="11">Testis-determining factor</fullName>
    </alternativeName>
</protein>
<comment type="function">
    <text evidence="12">Transcriptional regulator that controls a genetic switch in male development. It is necessary and sufficient for initiating male sex determination by directing the development of supporting cell precursors (pre-Sertoli cells) as Sertoli rather than granulosa cells. Involved in different aspects of gene regulation including promoter activation or repression. Binds to the DNA consensus sequence 5'-[AT]AACAA[AT]-3'. SRY HMG box recognizes DNA by partial intercalation in the minor groove and promotes DNA bending. Also involved in pre-mRNA splicing. In male adult brain involved in the maintenance of motor functions of dopaminergic neurons.</text>
</comment>
<keyword evidence="4" id="KW-0221">Differentiation</keyword>
<proteinExistence type="inferred from homology"/>
<dbReference type="SMART" id="SM00398">
    <property type="entry name" value="HMG"/>
    <property type="match status" value="1"/>
</dbReference>
<keyword evidence="10 13" id="KW-0539">Nucleus</keyword>
<organism evidence="16 17">
    <name type="scientific">Acropora cervicornis</name>
    <name type="common">Staghorn coral</name>
    <dbReference type="NCBI Taxonomy" id="6130"/>
    <lineage>
        <taxon>Eukaryota</taxon>
        <taxon>Metazoa</taxon>
        <taxon>Cnidaria</taxon>
        <taxon>Anthozoa</taxon>
        <taxon>Hexacorallia</taxon>
        <taxon>Scleractinia</taxon>
        <taxon>Astrocoeniina</taxon>
        <taxon>Acroporidae</taxon>
        <taxon>Acropora</taxon>
    </lineage>
</organism>
<evidence type="ECO:0000256" key="2">
    <source>
        <dbReference type="ARBA" id="ARBA00005998"/>
    </source>
</evidence>
<dbReference type="PANTHER" id="PTHR10270:SF161">
    <property type="entry name" value="SEX-DETERMINING REGION Y PROTEIN"/>
    <property type="match status" value="1"/>
</dbReference>
<evidence type="ECO:0000256" key="1">
    <source>
        <dbReference type="ARBA" id="ARBA00004324"/>
    </source>
</evidence>
<keyword evidence="17" id="KW-1185">Reference proteome</keyword>
<evidence type="ECO:0000256" key="11">
    <source>
        <dbReference type="ARBA" id="ARBA00032498"/>
    </source>
</evidence>
<dbReference type="PANTHER" id="PTHR10270">
    <property type="entry name" value="SOX TRANSCRIPTION FACTOR"/>
    <property type="match status" value="1"/>
</dbReference>
<keyword evidence="8" id="KW-0010">Activator</keyword>
<reference evidence="16" key="2">
    <citation type="journal article" date="2023" name="Science">
        <title>Genomic signatures of disease resistance in endangered staghorn corals.</title>
        <authorList>
            <person name="Vollmer S.V."/>
            <person name="Selwyn J.D."/>
            <person name="Despard B.A."/>
            <person name="Roesel C.L."/>
        </authorList>
    </citation>
    <scope>NUCLEOTIDE SEQUENCE</scope>
    <source>
        <strain evidence="16">K2</strain>
    </source>
</reference>
<dbReference type="PROSITE" id="PS50118">
    <property type="entry name" value="HMG_BOX_2"/>
    <property type="match status" value="1"/>
</dbReference>
<dbReference type="GO" id="GO:0005516">
    <property type="term" value="F:calmodulin binding"/>
    <property type="evidence" value="ECO:0007669"/>
    <property type="project" value="UniProtKB-KW"/>
</dbReference>
<feature type="domain" description="HMG box" evidence="15">
    <location>
        <begin position="9"/>
        <end position="77"/>
    </location>
</feature>
<dbReference type="SUPFAM" id="SSF47095">
    <property type="entry name" value="HMG-box"/>
    <property type="match status" value="1"/>
</dbReference>
<feature type="DNA-binding region" description="HMG box" evidence="13">
    <location>
        <begin position="9"/>
        <end position="77"/>
    </location>
</feature>
<dbReference type="InterPro" id="IPR009071">
    <property type="entry name" value="HMG_box_dom"/>
</dbReference>
<dbReference type="GO" id="GO:0030154">
    <property type="term" value="P:cell differentiation"/>
    <property type="evidence" value="ECO:0007669"/>
    <property type="project" value="UniProtKB-KW"/>
</dbReference>
<dbReference type="GO" id="GO:0001228">
    <property type="term" value="F:DNA-binding transcription activator activity, RNA polymerase II-specific"/>
    <property type="evidence" value="ECO:0007669"/>
    <property type="project" value="TreeGrafter"/>
</dbReference>
<evidence type="ECO:0000256" key="4">
    <source>
        <dbReference type="ARBA" id="ARBA00022782"/>
    </source>
</evidence>
<comment type="subcellular location">
    <subcellularLocation>
        <location evidence="1">Nucleus speckle</location>
    </subcellularLocation>
</comment>
<evidence type="ECO:0000256" key="3">
    <source>
        <dbReference type="ARBA" id="ARBA00019052"/>
    </source>
</evidence>
<dbReference type="EMBL" id="JARQWQ010000012">
    <property type="protein sequence ID" value="KAK2568495.1"/>
    <property type="molecule type" value="Genomic_DNA"/>
</dbReference>
<dbReference type="Gene3D" id="1.10.30.10">
    <property type="entry name" value="High mobility group box domain"/>
    <property type="match status" value="1"/>
</dbReference>
<dbReference type="Proteomes" id="UP001249851">
    <property type="component" value="Unassembled WGS sequence"/>
</dbReference>
<keyword evidence="5" id="KW-0112">Calmodulin-binding</keyword>
<sequence>MSGKDPDHIKRPMNAFMVWSKEKRRTMSQKNPKMHNSEISKILGAQWKKMPDEEKAKYIEEAKRLQQEHSQKHPDYKYKPRRRKQKQLIKKATYSFPYTGTENAAHAAAAMKLSAYPPSMAPDSMHYQQYYQMSQHAPYPTMYDMAAVHAQRQTHSFSTPPSHANSVHELPYPVRPSEMMIPTPTGPHGHPSHIYGSTMESGPTTSGVSAFTNATQNIHAQQIAEASPQYPQLYTQRHV</sequence>
<dbReference type="FunFam" id="1.10.30.10:FF:000002">
    <property type="entry name" value="transcription factor Sox-2"/>
    <property type="match status" value="1"/>
</dbReference>
<accession>A0AAD9QWN2</accession>
<evidence type="ECO:0000256" key="12">
    <source>
        <dbReference type="ARBA" id="ARBA00045821"/>
    </source>
</evidence>
<keyword evidence="9" id="KW-0804">Transcription</keyword>
<dbReference type="Pfam" id="PF00505">
    <property type="entry name" value="HMG_box"/>
    <property type="match status" value="1"/>
</dbReference>
<dbReference type="CDD" id="cd22028">
    <property type="entry name" value="HMG-box_SoxA_SoxB_SoxG"/>
    <property type="match status" value="1"/>
</dbReference>
<feature type="region of interest" description="Disordered" evidence="14">
    <location>
        <begin position="63"/>
        <end position="84"/>
    </location>
</feature>
<dbReference type="GO" id="GO:0000978">
    <property type="term" value="F:RNA polymerase II cis-regulatory region sequence-specific DNA binding"/>
    <property type="evidence" value="ECO:0007669"/>
    <property type="project" value="TreeGrafter"/>
</dbReference>
<evidence type="ECO:0000256" key="14">
    <source>
        <dbReference type="SAM" id="MobiDB-lite"/>
    </source>
</evidence>
<dbReference type="GO" id="GO:0016607">
    <property type="term" value="C:nuclear speck"/>
    <property type="evidence" value="ECO:0007669"/>
    <property type="project" value="UniProtKB-SubCell"/>
</dbReference>
<evidence type="ECO:0000256" key="5">
    <source>
        <dbReference type="ARBA" id="ARBA00022860"/>
    </source>
</evidence>
<evidence type="ECO:0000256" key="10">
    <source>
        <dbReference type="ARBA" id="ARBA00023242"/>
    </source>
</evidence>
<evidence type="ECO:0000256" key="8">
    <source>
        <dbReference type="ARBA" id="ARBA00023159"/>
    </source>
</evidence>
<dbReference type="AlphaFoldDB" id="A0AAD9QWN2"/>
<evidence type="ECO:0000256" key="6">
    <source>
        <dbReference type="ARBA" id="ARBA00022928"/>
    </source>
</evidence>
<evidence type="ECO:0000256" key="9">
    <source>
        <dbReference type="ARBA" id="ARBA00023163"/>
    </source>
</evidence>
<dbReference type="InterPro" id="IPR050140">
    <property type="entry name" value="SRY-related_HMG-box_TF-like"/>
</dbReference>
<comment type="similarity">
    <text evidence="2">Belongs to the SRY family.</text>
</comment>
<dbReference type="GO" id="GO:0007548">
    <property type="term" value="P:sex differentiation"/>
    <property type="evidence" value="ECO:0007669"/>
    <property type="project" value="UniProtKB-KW"/>
</dbReference>
<feature type="compositionally biased region" description="Basic and acidic residues" evidence="14">
    <location>
        <begin position="63"/>
        <end position="78"/>
    </location>
</feature>
<evidence type="ECO:0000256" key="13">
    <source>
        <dbReference type="PROSITE-ProRule" id="PRU00267"/>
    </source>
</evidence>
<evidence type="ECO:0000313" key="16">
    <source>
        <dbReference type="EMBL" id="KAK2568495.1"/>
    </source>
</evidence>
<gene>
    <name evidence="16" type="ORF">P5673_007553</name>
</gene>
<evidence type="ECO:0000259" key="15">
    <source>
        <dbReference type="PROSITE" id="PS50118"/>
    </source>
</evidence>
<dbReference type="InterPro" id="IPR036910">
    <property type="entry name" value="HMG_box_dom_sf"/>
</dbReference>